<reference evidence="4" key="2">
    <citation type="journal article" date="2021" name="PeerJ">
        <title>Extensive microbial diversity within the chicken gut microbiome revealed by metagenomics and culture.</title>
        <authorList>
            <person name="Gilroy R."/>
            <person name="Ravi A."/>
            <person name="Getino M."/>
            <person name="Pursley I."/>
            <person name="Horton D.L."/>
            <person name="Alikhan N.F."/>
            <person name="Baker D."/>
            <person name="Gharbi K."/>
            <person name="Hall N."/>
            <person name="Watson M."/>
            <person name="Adriaenssens E.M."/>
            <person name="Foster-Nyarko E."/>
            <person name="Jarju S."/>
            <person name="Secka A."/>
            <person name="Antonio M."/>
            <person name="Oren A."/>
            <person name="Chaudhuri R.R."/>
            <person name="La Ragione R."/>
            <person name="Hildebrand F."/>
            <person name="Pallen M.J."/>
        </authorList>
    </citation>
    <scope>NUCLEOTIDE SEQUENCE</scope>
    <source>
        <strain evidence="4">CHK181-108</strain>
    </source>
</reference>
<dbReference type="InterPro" id="IPR000415">
    <property type="entry name" value="Nitroreductase-like"/>
</dbReference>
<evidence type="ECO:0000256" key="2">
    <source>
        <dbReference type="ARBA" id="ARBA00023002"/>
    </source>
</evidence>
<dbReference type="Gene3D" id="2.20.180.10">
    <property type="entry name" value="putative fmn-dependent nitroreductase like domains"/>
    <property type="match status" value="1"/>
</dbReference>
<name>A0A9D1H265_9FIRM</name>
<gene>
    <name evidence="4" type="ORF">IAA60_03475</name>
</gene>
<dbReference type="SUPFAM" id="SSF55469">
    <property type="entry name" value="FMN-dependent nitroreductase-like"/>
    <property type="match status" value="1"/>
</dbReference>
<comment type="caution">
    <text evidence="4">The sequence shown here is derived from an EMBL/GenBank/DDBJ whole genome shotgun (WGS) entry which is preliminary data.</text>
</comment>
<dbReference type="EMBL" id="DVLU01000029">
    <property type="protein sequence ID" value="HIT84950.1"/>
    <property type="molecule type" value="Genomic_DNA"/>
</dbReference>
<protein>
    <submittedName>
        <fullName evidence="4">Nitroreductase family protein</fullName>
    </submittedName>
</protein>
<keyword evidence="2" id="KW-0560">Oxidoreductase</keyword>
<evidence type="ECO:0000313" key="4">
    <source>
        <dbReference type="EMBL" id="HIT84950.1"/>
    </source>
</evidence>
<evidence type="ECO:0000259" key="3">
    <source>
        <dbReference type="Pfam" id="PF00881"/>
    </source>
</evidence>
<accession>A0A9D1H265</accession>
<dbReference type="GO" id="GO:0016491">
    <property type="term" value="F:oxidoreductase activity"/>
    <property type="evidence" value="ECO:0007669"/>
    <property type="project" value="UniProtKB-KW"/>
</dbReference>
<dbReference type="Gene3D" id="3.40.109.10">
    <property type="entry name" value="NADH Oxidase"/>
    <property type="match status" value="1"/>
</dbReference>
<dbReference type="PANTHER" id="PTHR43673">
    <property type="entry name" value="NAD(P)H NITROREDUCTASE YDGI-RELATED"/>
    <property type="match status" value="1"/>
</dbReference>
<reference evidence="4" key="1">
    <citation type="submission" date="2020-10" db="EMBL/GenBank/DDBJ databases">
        <authorList>
            <person name="Gilroy R."/>
        </authorList>
    </citation>
    <scope>NUCLEOTIDE SEQUENCE</scope>
    <source>
        <strain evidence="4">CHK181-108</strain>
    </source>
</reference>
<dbReference type="Pfam" id="PF00881">
    <property type="entry name" value="Nitroreductase"/>
    <property type="match status" value="1"/>
</dbReference>
<dbReference type="Proteomes" id="UP000824165">
    <property type="component" value="Unassembled WGS sequence"/>
</dbReference>
<proteinExistence type="inferred from homology"/>
<dbReference type="PANTHER" id="PTHR43673:SF10">
    <property type="entry name" value="NADH DEHYDROGENASE_NAD(P)H NITROREDUCTASE XCC3605-RELATED"/>
    <property type="match status" value="1"/>
</dbReference>
<sequence>MTVYEAIMNRRTIRKFTQQPVGREKLLKLVDCARMAAYGANAQPLKFKIVDDKETADEIFPKTKWAAMLDNGTPAEGERPAAYIAVIGDTDIKKTFEVDAGAAVTNMMLAAEEMGIATCWMGAIDRAAIKRILGLDEKYELVYILALGYPAQRSRAVEMKNGSTKYYIDDEAVLNVPKRSMEEILL</sequence>
<evidence type="ECO:0000313" key="5">
    <source>
        <dbReference type="Proteomes" id="UP000824165"/>
    </source>
</evidence>
<dbReference type="InterPro" id="IPR023312">
    <property type="entry name" value="Put_nitroreductase_C_bac"/>
</dbReference>
<dbReference type="InterPro" id="IPR029479">
    <property type="entry name" value="Nitroreductase"/>
</dbReference>
<comment type="similarity">
    <text evidence="1">Belongs to the nitroreductase family.</text>
</comment>
<evidence type="ECO:0000256" key="1">
    <source>
        <dbReference type="ARBA" id="ARBA00007118"/>
    </source>
</evidence>
<organism evidence="4 5">
    <name type="scientific">Candidatus Ornithomonoglobus intestinigallinarum</name>
    <dbReference type="NCBI Taxonomy" id="2840894"/>
    <lineage>
        <taxon>Bacteria</taxon>
        <taxon>Bacillati</taxon>
        <taxon>Bacillota</taxon>
        <taxon>Clostridia</taxon>
        <taxon>Candidatus Ornithomonoglobus</taxon>
    </lineage>
</organism>
<dbReference type="AlphaFoldDB" id="A0A9D1H265"/>
<feature type="domain" description="Nitroreductase" evidence="3">
    <location>
        <begin position="7"/>
        <end position="149"/>
    </location>
</feature>